<keyword evidence="1" id="KW-0812">Transmembrane</keyword>
<evidence type="ECO:0000256" key="1">
    <source>
        <dbReference type="SAM" id="Phobius"/>
    </source>
</evidence>
<accession>A0A087GT90</accession>
<feature type="transmembrane region" description="Helical" evidence="1">
    <location>
        <begin position="21"/>
        <end position="47"/>
    </location>
</feature>
<organism evidence="2 3">
    <name type="scientific">Arabis alpina</name>
    <name type="common">Alpine rock-cress</name>
    <dbReference type="NCBI Taxonomy" id="50452"/>
    <lineage>
        <taxon>Eukaryota</taxon>
        <taxon>Viridiplantae</taxon>
        <taxon>Streptophyta</taxon>
        <taxon>Embryophyta</taxon>
        <taxon>Tracheophyta</taxon>
        <taxon>Spermatophyta</taxon>
        <taxon>Magnoliopsida</taxon>
        <taxon>eudicotyledons</taxon>
        <taxon>Gunneridae</taxon>
        <taxon>Pentapetalae</taxon>
        <taxon>rosids</taxon>
        <taxon>malvids</taxon>
        <taxon>Brassicales</taxon>
        <taxon>Brassicaceae</taxon>
        <taxon>Arabideae</taxon>
        <taxon>Arabis</taxon>
    </lineage>
</organism>
<protein>
    <submittedName>
        <fullName evidence="2">Uncharacterized protein</fullName>
    </submittedName>
</protein>
<dbReference type="AlphaFoldDB" id="A0A087GT90"/>
<evidence type="ECO:0000313" key="3">
    <source>
        <dbReference type="Proteomes" id="UP000029120"/>
    </source>
</evidence>
<reference evidence="3" key="1">
    <citation type="journal article" date="2015" name="Nat. Plants">
        <title>Genome expansion of Arabis alpina linked with retrotransposition and reduced symmetric DNA methylation.</title>
        <authorList>
            <person name="Willing E.M."/>
            <person name="Rawat V."/>
            <person name="Mandakova T."/>
            <person name="Maumus F."/>
            <person name="James G.V."/>
            <person name="Nordstroem K.J."/>
            <person name="Becker C."/>
            <person name="Warthmann N."/>
            <person name="Chica C."/>
            <person name="Szarzynska B."/>
            <person name="Zytnicki M."/>
            <person name="Albani M.C."/>
            <person name="Kiefer C."/>
            <person name="Bergonzi S."/>
            <person name="Castaings L."/>
            <person name="Mateos J.L."/>
            <person name="Berns M.C."/>
            <person name="Bujdoso N."/>
            <person name="Piofczyk T."/>
            <person name="de Lorenzo L."/>
            <person name="Barrero-Sicilia C."/>
            <person name="Mateos I."/>
            <person name="Piednoel M."/>
            <person name="Hagmann J."/>
            <person name="Chen-Min-Tao R."/>
            <person name="Iglesias-Fernandez R."/>
            <person name="Schuster S.C."/>
            <person name="Alonso-Blanco C."/>
            <person name="Roudier F."/>
            <person name="Carbonero P."/>
            <person name="Paz-Ares J."/>
            <person name="Davis S.J."/>
            <person name="Pecinka A."/>
            <person name="Quesneville H."/>
            <person name="Colot V."/>
            <person name="Lysak M.A."/>
            <person name="Weigel D."/>
            <person name="Coupland G."/>
            <person name="Schneeberger K."/>
        </authorList>
    </citation>
    <scope>NUCLEOTIDE SEQUENCE [LARGE SCALE GENOMIC DNA]</scope>
    <source>
        <strain evidence="3">cv. Pajares</strain>
    </source>
</reference>
<dbReference type="Gramene" id="KFK33092">
    <property type="protein sequence ID" value="KFK33092"/>
    <property type="gene ID" value="AALP_AA6G330100"/>
</dbReference>
<dbReference type="Proteomes" id="UP000029120">
    <property type="component" value="Chromosome 6"/>
</dbReference>
<proteinExistence type="predicted"/>
<name>A0A087GT90_ARAAL</name>
<keyword evidence="1" id="KW-1133">Transmembrane helix</keyword>
<dbReference type="EMBL" id="CM002874">
    <property type="protein sequence ID" value="KFK33092.1"/>
    <property type="molecule type" value="Genomic_DNA"/>
</dbReference>
<sequence length="48" mass="5194">MRIDSPRHIYCQKLYSSHGGIAFNISVTTNHSTVVVASGMGLVSMLIT</sequence>
<keyword evidence="3" id="KW-1185">Reference proteome</keyword>
<gene>
    <name evidence="2" type="ordered locus">AALP_Aa6g330100</name>
</gene>
<keyword evidence="1" id="KW-0472">Membrane</keyword>
<evidence type="ECO:0000313" key="2">
    <source>
        <dbReference type="EMBL" id="KFK33092.1"/>
    </source>
</evidence>